<dbReference type="OrthoDB" id="7376158at2"/>
<feature type="domain" description="YtkA-like" evidence="2">
    <location>
        <begin position="42"/>
        <end position="101"/>
    </location>
</feature>
<evidence type="ECO:0000259" key="2">
    <source>
        <dbReference type="Pfam" id="PF13115"/>
    </source>
</evidence>
<dbReference type="EMBL" id="FMZV01000006">
    <property type="protein sequence ID" value="SDD26545.1"/>
    <property type="molecule type" value="Genomic_DNA"/>
</dbReference>
<dbReference type="STRING" id="639004.SAMN04488239_10659"/>
<dbReference type="Pfam" id="PF13115">
    <property type="entry name" value="YtkA"/>
    <property type="match status" value="1"/>
</dbReference>
<protein>
    <submittedName>
        <fullName evidence="3">YtkA-like</fullName>
    </submittedName>
</protein>
<dbReference type="InterPro" id="IPR032693">
    <property type="entry name" value="YtkA-like_dom"/>
</dbReference>
<keyword evidence="1" id="KW-0732">Signal</keyword>
<organism evidence="3 4">
    <name type="scientific">Ruegeria marina</name>
    <dbReference type="NCBI Taxonomy" id="639004"/>
    <lineage>
        <taxon>Bacteria</taxon>
        <taxon>Pseudomonadati</taxon>
        <taxon>Pseudomonadota</taxon>
        <taxon>Alphaproteobacteria</taxon>
        <taxon>Rhodobacterales</taxon>
        <taxon>Roseobacteraceae</taxon>
        <taxon>Ruegeria</taxon>
    </lineage>
</organism>
<proteinExistence type="predicted"/>
<sequence length="146" mass="15703">MSKPVLIAWFLAVTASPALADRMLAEVDCTATETVFAYDCAIHLSQAGAPVEGAEFTVKADMPEMPMAHNLAPVAAVPGGEPGSYTVPLTIEMFGRWMLRLEVNAPRRDVIVLDQEFIPGQGARCDDNTKADHAGHARHTGMTHCN</sequence>
<feature type="signal peptide" evidence="1">
    <location>
        <begin position="1"/>
        <end position="20"/>
    </location>
</feature>
<feature type="chain" id="PRO_5011454975" evidence="1">
    <location>
        <begin position="21"/>
        <end position="146"/>
    </location>
</feature>
<evidence type="ECO:0000256" key="1">
    <source>
        <dbReference type="SAM" id="SignalP"/>
    </source>
</evidence>
<reference evidence="4" key="1">
    <citation type="submission" date="2016-10" db="EMBL/GenBank/DDBJ databases">
        <authorList>
            <person name="Varghese N."/>
            <person name="Submissions S."/>
        </authorList>
    </citation>
    <scope>NUCLEOTIDE SEQUENCE [LARGE SCALE GENOMIC DNA]</scope>
    <source>
        <strain evidence="4">CGMCC 1.9108</strain>
    </source>
</reference>
<dbReference type="AlphaFoldDB" id="A0A1G6TE00"/>
<dbReference type="Proteomes" id="UP000199628">
    <property type="component" value="Unassembled WGS sequence"/>
</dbReference>
<gene>
    <name evidence="3" type="ORF">SAMN04488239_10659</name>
</gene>
<evidence type="ECO:0000313" key="4">
    <source>
        <dbReference type="Proteomes" id="UP000199628"/>
    </source>
</evidence>
<keyword evidence="4" id="KW-1185">Reference proteome</keyword>
<evidence type="ECO:0000313" key="3">
    <source>
        <dbReference type="EMBL" id="SDD26545.1"/>
    </source>
</evidence>
<name>A0A1G6TE00_9RHOB</name>
<dbReference type="RefSeq" id="WP_093030739.1">
    <property type="nucleotide sequence ID" value="NZ_FMZV01000006.1"/>
</dbReference>
<accession>A0A1G6TE00</accession>